<evidence type="ECO:0000313" key="2">
    <source>
        <dbReference type="EMBL" id="OCL25536.1"/>
    </source>
</evidence>
<reference evidence="2 3" key="2">
    <citation type="submission" date="2016-08" db="EMBL/GenBank/DDBJ databases">
        <title>Orenia metallireducens sp. nov. strain Z6, a Novel Metal-reducing Firmicute from the Deep Subsurface.</title>
        <authorList>
            <person name="Maxim B.I."/>
            <person name="Kenneth K."/>
            <person name="Flynn T.M."/>
            <person name="Oloughlin E.J."/>
            <person name="Locke R.A."/>
            <person name="Weber J.R."/>
            <person name="Egan S.M."/>
            <person name="Mackie R.I."/>
            <person name="Cann I.K."/>
        </authorList>
    </citation>
    <scope>NUCLEOTIDE SEQUENCE [LARGE SCALE GENOMIC DNA]</scope>
    <source>
        <strain evidence="2 3">Z6</strain>
    </source>
</reference>
<protein>
    <submittedName>
        <fullName evidence="2">Uncharacterized protein</fullName>
    </submittedName>
</protein>
<dbReference type="EMBL" id="LWDV01000010">
    <property type="protein sequence ID" value="OCL25536.1"/>
    <property type="molecule type" value="Genomic_DNA"/>
</dbReference>
<dbReference type="Proteomes" id="UP000093514">
    <property type="component" value="Unassembled WGS sequence"/>
</dbReference>
<comment type="caution">
    <text evidence="2">The sequence shown here is derived from an EMBL/GenBank/DDBJ whole genome shotgun (WGS) entry which is preliminary data.</text>
</comment>
<name>A0A1C0A614_9FIRM</name>
<reference evidence="3" key="1">
    <citation type="submission" date="2016-07" db="EMBL/GenBank/DDBJ databases">
        <authorList>
            <person name="Florea S."/>
            <person name="Webb J.S."/>
            <person name="Jaromczyk J."/>
            <person name="Schardl C.L."/>
        </authorList>
    </citation>
    <scope>NUCLEOTIDE SEQUENCE [LARGE SCALE GENOMIC DNA]</scope>
    <source>
        <strain evidence="3">Z6</strain>
    </source>
</reference>
<dbReference type="Pfam" id="PF03845">
    <property type="entry name" value="Spore_permease"/>
    <property type="match status" value="1"/>
</dbReference>
<evidence type="ECO:0000256" key="1">
    <source>
        <dbReference type="SAM" id="Phobius"/>
    </source>
</evidence>
<organism evidence="2 3">
    <name type="scientific">Orenia metallireducens</name>
    <dbReference type="NCBI Taxonomy" id="1413210"/>
    <lineage>
        <taxon>Bacteria</taxon>
        <taxon>Bacillati</taxon>
        <taxon>Bacillota</taxon>
        <taxon>Clostridia</taxon>
        <taxon>Halanaerobiales</taxon>
        <taxon>Halobacteroidaceae</taxon>
        <taxon>Orenia</taxon>
    </lineage>
</organism>
<dbReference type="GO" id="GO:0009847">
    <property type="term" value="P:spore germination"/>
    <property type="evidence" value="ECO:0007669"/>
    <property type="project" value="InterPro"/>
</dbReference>
<sequence>MMGMYIPICNKVENGLLAKFVASGIGSFIVVLLLISIVANFGIQLSKNAPFISLQFMRIIKIGDFLQCLEILWVIMSMGAGIMTVANLIWASSLGIAQITKADTYKPFILPVILISLPIHQFRQF</sequence>
<evidence type="ECO:0000313" key="3">
    <source>
        <dbReference type="Proteomes" id="UP000093514"/>
    </source>
</evidence>
<feature type="transmembrane region" description="Helical" evidence="1">
    <location>
        <begin position="64"/>
        <end position="92"/>
    </location>
</feature>
<keyword evidence="3" id="KW-1185">Reference proteome</keyword>
<keyword evidence="1" id="KW-0472">Membrane</keyword>
<gene>
    <name evidence="2" type="ORF">U472_14450</name>
</gene>
<keyword evidence="1" id="KW-1133">Transmembrane helix</keyword>
<dbReference type="GO" id="GO:0016020">
    <property type="term" value="C:membrane"/>
    <property type="evidence" value="ECO:0007669"/>
    <property type="project" value="InterPro"/>
</dbReference>
<feature type="transmembrane region" description="Helical" evidence="1">
    <location>
        <begin position="20"/>
        <end position="43"/>
    </location>
</feature>
<dbReference type="AlphaFoldDB" id="A0A1C0A614"/>
<keyword evidence="1" id="KW-0812">Transmembrane</keyword>
<proteinExistence type="predicted"/>
<accession>A0A1C0A614</accession>
<dbReference type="InterPro" id="IPR004761">
    <property type="entry name" value="Spore_GerAB"/>
</dbReference>